<evidence type="ECO:0000256" key="1">
    <source>
        <dbReference type="SAM" id="Phobius"/>
    </source>
</evidence>
<keyword evidence="1" id="KW-0472">Membrane</keyword>
<keyword evidence="1" id="KW-1133">Transmembrane helix</keyword>
<dbReference type="AlphaFoldDB" id="A0A6C0C253"/>
<keyword evidence="1" id="KW-0812">Transmembrane</keyword>
<proteinExistence type="predicted"/>
<name>A0A6C0C253_9ZZZZ</name>
<feature type="transmembrane region" description="Helical" evidence="1">
    <location>
        <begin position="21"/>
        <end position="48"/>
    </location>
</feature>
<dbReference type="EMBL" id="MN739312">
    <property type="protein sequence ID" value="QHS98161.1"/>
    <property type="molecule type" value="Genomic_DNA"/>
</dbReference>
<accession>A0A6C0C253</accession>
<sequence>MEDENNQKVSNKIDLNFDNKMLIIVVLCIILFFSLLGVNLFFFFGGIFENVTKFVMPLFRQILSLLGFSAGTIINKTADVVGDTAKFSVDIAEGTVQSVGTLLQKASASGLTDDMRRNFKDSMNITPSSYENSVLSTAASKRSSWCLVGEYQGKRGCVEINEGDKCLSKQIYPNKQMCLNPTQTNNMQHVNKAAARNQQ</sequence>
<reference evidence="2" key="1">
    <citation type="journal article" date="2020" name="Nature">
        <title>Giant virus diversity and host interactions through global metagenomics.</title>
        <authorList>
            <person name="Schulz F."/>
            <person name="Roux S."/>
            <person name="Paez-Espino D."/>
            <person name="Jungbluth S."/>
            <person name="Walsh D.A."/>
            <person name="Denef V.J."/>
            <person name="McMahon K.D."/>
            <person name="Konstantinidis K.T."/>
            <person name="Eloe-Fadrosh E.A."/>
            <person name="Kyrpides N.C."/>
            <person name="Woyke T."/>
        </authorList>
    </citation>
    <scope>NUCLEOTIDE SEQUENCE</scope>
    <source>
        <strain evidence="2">GVMAG-M-3300020182-84</strain>
    </source>
</reference>
<evidence type="ECO:0000313" key="2">
    <source>
        <dbReference type="EMBL" id="QHS98161.1"/>
    </source>
</evidence>
<protein>
    <submittedName>
        <fullName evidence="2">Uncharacterized protein</fullName>
    </submittedName>
</protein>
<organism evidence="2">
    <name type="scientific">viral metagenome</name>
    <dbReference type="NCBI Taxonomy" id="1070528"/>
    <lineage>
        <taxon>unclassified sequences</taxon>
        <taxon>metagenomes</taxon>
        <taxon>organismal metagenomes</taxon>
    </lineage>
</organism>